<dbReference type="InterPro" id="IPR031321">
    <property type="entry name" value="UCP012641"/>
</dbReference>
<reference evidence="1" key="1">
    <citation type="submission" date="2014-01" db="EMBL/GenBank/DDBJ databases">
        <authorList>
            <person name="Brown-Elliot B."/>
            <person name="Wallace R."/>
            <person name="Lenaerts A."/>
            <person name="Ordway D."/>
            <person name="DeGroote M.A."/>
            <person name="Parker T."/>
            <person name="Sizemore C."/>
            <person name="Tallon L.J."/>
            <person name="Sadzewicz L.K."/>
            <person name="Sengamalay N."/>
            <person name="Fraser C.M."/>
            <person name="Hine E."/>
            <person name="Shefchek K.A."/>
            <person name="Das S.P."/>
            <person name="Tettelin H."/>
        </authorList>
    </citation>
    <scope>NUCLEOTIDE SEQUENCE [LARGE SCALE GENOMIC DNA]</scope>
    <source>
        <strain evidence="1">4042</strain>
    </source>
</reference>
<comment type="caution">
    <text evidence="1">The sequence shown here is derived from an EMBL/GenBank/DDBJ whole genome shotgun (WGS) entry which is preliminary data.</text>
</comment>
<dbReference type="AlphaFoldDB" id="X7ZHR1"/>
<protein>
    <submittedName>
        <fullName evidence="1">Uncharacterized protein</fullName>
    </submittedName>
</protein>
<dbReference type="EMBL" id="JAOB01000074">
    <property type="protein sequence ID" value="EUA19117.1"/>
    <property type="molecule type" value="Genomic_DNA"/>
</dbReference>
<dbReference type="Pfam" id="PF15887">
    <property type="entry name" value="Peptidase_Mx"/>
    <property type="match status" value="1"/>
</dbReference>
<proteinExistence type="predicted"/>
<dbReference type="PATRIC" id="fig|1299334.3.peg.8053"/>
<name>X7ZHR1_MYCXE</name>
<evidence type="ECO:0000313" key="1">
    <source>
        <dbReference type="EMBL" id="EUA19117.1"/>
    </source>
</evidence>
<accession>X7ZHR1</accession>
<organism evidence="1">
    <name type="scientific">Mycobacterium xenopi 4042</name>
    <dbReference type="NCBI Taxonomy" id="1299334"/>
    <lineage>
        <taxon>Bacteria</taxon>
        <taxon>Bacillati</taxon>
        <taxon>Actinomycetota</taxon>
        <taxon>Actinomycetes</taxon>
        <taxon>Mycobacteriales</taxon>
        <taxon>Mycobacteriaceae</taxon>
        <taxon>Mycobacterium</taxon>
    </lineage>
</organism>
<sequence length="167" mass="18370">MWLPLSWSLNMVNRSMGHDDLYPFVLPAAVLDKMGFIHTVIDEVTRTGKPPALVRVEVGCPRDAVDVASAVDEQCVPGQVPAAFAGQKHRDRRDVFVRVAEAAIGWPHRPSPPAAGIARWPERTLGLRRRQIALTVTPVGAIPARRAGSGREALLWRRCIPVFPCGR</sequence>
<gene>
    <name evidence="1" type="ORF">I553_10227</name>
</gene>